<feature type="domain" description="Leucine-binding protein" evidence="4">
    <location>
        <begin position="35"/>
        <end position="373"/>
    </location>
</feature>
<keyword evidence="2 3" id="KW-0732">Signal</keyword>
<dbReference type="Gene3D" id="3.40.50.2300">
    <property type="match status" value="2"/>
</dbReference>
<feature type="chain" id="PRO_5007627873" evidence="3">
    <location>
        <begin position="30"/>
        <end position="385"/>
    </location>
</feature>
<dbReference type="AlphaFoldDB" id="A0A158KX90"/>
<dbReference type="OrthoDB" id="5469508at2"/>
<evidence type="ECO:0000256" key="1">
    <source>
        <dbReference type="ARBA" id="ARBA00010062"/>
    </source>
</evidence>
<reference evidence="5" key="1">
    <citation type="submission" date="2016-01" db="EMBL/GenBank/DDBJ databases">
        <authorList>
            <person name="Peeters C."/>
        </authorList>
    </citation>
    <scope>NUCLEOTIDE SEQUENCE [LARGE SCALE GENOMIC DNA]</scope>
    <source>
        <strain evidence="5">LMG 29317</strain>
    </source>
</reference>
<name>A0A158KX90_9BURK</name>
<accession>A0A158KX90</accession>
<dbReference type="SUPFAM" id="SSF53822">
    <property type="entry name" value="Periplasmic binding protein-like I"/>
    <property type="match status" value="1"/>
</dbReference>
<evidence type="ECO:0000313" key="6">
    <source>
        <dbReference type="Proteomes" id="UP000055019"/>
    </source>
</evidence>
<dbReference type="Proteomes" id="UP000055019">
    <property type="component" value="Unassembled WGS sequence"/>
</dbReference>
<dbReference type="PANTHER" id="PTHR47151">
    <property type="entry name" value="LEU/ILE/VAL-BINDING ABC TRANSPORTER SUBUNIT"/>
    <property type="match status" value="1"/>
</dbReference>
<protein>
    <submittedName>
        <fullName evidence="5">Extracellular ligand binding protein</fullName>
    </submittedName>
</protein>
<keyword evidence="6" id="KW-1185">Reference proteome</keyword>
<feature type="signal peptide" evidence="3">
    <location>
        <begin position="1"/>
        <end position="29"/>
    </location>
</feature>
<organism evidence="5 6">
    <name type="scientific">Caballeronia arvi</name>
    <dbReference type="NCBI Taxonomy" id="1777135"/>
    <lineage>
        <taxon>Bacteria</taxon>
        <taxon>Pseudomonadati</taxon>
        <taxon>Pseudomonadota</taxon>
        <taxon>Betaproteobacteria</taxon>
        <taxon>Burkholderiales</taxon>
        <taxon>Burkholderiaceae</taxon>
        <taxon>Caballeronia</taxon>
    </lineage>
</organism>
<dbReference type="CDD" id="cd06342">
    <property type="entry name" value="PBP1_ABC_LIVBP-like"/>
    <property type="match status" value="1"/>
</dbReference>
<proteinExistence type="inferred from homology"/>
<comment type="caution">
    <text evidence="5">The sequence shown here is derived from an EMBL/GenBank/DDBJ whole genome shotgun (WGS) entry which is preliminary data.</text>
</comment>
<comment type="similarity">
    <text evidence="1">Belongs to the leucine-binding protein family.</text>
</comment>
<gene>
    <name evidence="5" type="ORF">AWB74_07269</name>
</gene>
<dbReference type="PANTHER" id="PTHR47151:SF2">
    <property type="entry name" value="AMINO ACID BINDING PROTEIN"/>
    <property type="match status" value="1"/>
</dbReference>
<sequence length="385" mass="40901">MPNRTHLQTSLAGTFSAALFAFASMNSYADEVIAKIAVAGPTTGQLASLGKDVQNSGELAIDELNAKNIVVNGKRVRFELVAADDGADPRVGTIVAQRLVDDHVVAVVGHINSGVAIPASRIYSQAGIPFISSGASNPTLTAQNLKNTFRVVADDNAQARGMVQFLSGQLKAKRIGLVDDRTAYGQGLGDQVAKDAGESGIAVTREFTNDKAVDFRAILTSLKSTQPDAIVLASTDAIASPFVKQMKTLGMTRVRFVGGDGICTENWVRVAASAAEGEYCTQTGAPLDQLPGSKEFVQKYEARFNQPPQYFGPYTYDSVMVVGEAIRKAGSLDPLKLIDALHSVDYSGVTGRIEFDNKGDQKYAAVSVYQVKSQKITSLGVVGKM</sequence>
<dbReference type="EMBL" id="FCOM02000059">
    <property type="protein sequence ID" value="SAL85349.1"/>
    <property type="molecule type" value="Genomic_DNA"/>
</dbReference>
<evidence type="ECO:0000313" key="5">
    <source>
        <dbReference type="EMBL" id="SAL85349.1"/>
    </source>
</evidence>
<dbReference type="InterPro" id="IPR028081">
    <property type="entry name" value="Leu-bd"/>
</dbReference>
<evidence type="ECO:0000259" key="4">
    <source>
        <dbReference type="Pfam" id="PF13458"/>
    </source>
</evidence>
<dbReference type="RefSeq" id="WP_061151446.1">
    <property type="nucleotide sequence ID" value="NZ_FCOM02000059.1"/>
</dbReference>
<dbReference type="InterPro" id="IPR028082">
    <property type="entry name" value="Peripla_BP_I"/>
</dbReference>
<evidence type="ECO:0000256" key="3">
    <source>
        <dbReference type="SAM" id="SignalP"/>
    </source>
</evidence>
<dbReference type="Pfam" id="PF13458">
    <property type="entry name" value="Peripla_BP_6"/>
    <property type="match status" value="1"/>
</dbReference>
<evidence type="ECO:0000256" key="2">
    <source>
        <dbReference type="ARBA" id="ARBA00022729"/>
    </source>
</evidence>